<comment type="caution">
    <text evidence="3">The sequence shown here is derived from an EMBL/GenBank/DDBJ whole genome shotgun (WGS) entry which is preliminary data.</text>
</comment>
<feature type="transmembrane region" description="Helical" evidence="2">
    <location>
        <begin position="1041"/>
        <end position="1064"/>
    </location>
</feature>
<sequence length="1088" mass="125278">MTYRTRTYSSSYITPCETYEPHGRYPDQSRSPVGSIMCTEPGPVSSIFTVENEFVTPADTWVELSDSCNSSNEMCSNCTRECARFMMTFGGDCSVSGEDQDNGWSPRLHKCYTCCAQKNCSDVCDEYHNIHCHPVGCSTGNLVEFQLRPRFKDNEFLCHVTPVTNQKLMEIEYTVMHYYETLVKKSFIMYGNDVWRKTGKQSHSEGMVQIDLDSKLDKIPDFVKGSINTRNFSFGMHQSEGISVQSTFITGQMALIRPRKPFGMTATMFGQKSCEDDVLKDTVVVSDSDDPYTPIPDYIGLNHSDSTYTVYHKKELTSIRLGVDQHSSILSYLYPPAVLRPGTLSGSIVHNTSHWILTTQGFIKTCPGIINLNISLPEYPHRPLYQYAVAIKCPEMFKLTFYIPNGDKPESDKELIVAVRDKTTTYHLNLYKPAAKVVVVTEEKSKQGHRSIESPLPAISEPPHFSVPFIASVCGCILLLLFVAAFGIAIKFGQPEGDVLRFQLCQLFVMISYVTFNFIYAIFVSMTVFVFIIIAVNSDTASFLKNYHQQRSVKSAYSHLVLDNMERHLQAEIYRQNKLAKHTMSQCEKQMKIVVEDLNQLRREVEEETINRLDRQNVKSLMNVHMKDVLKKFTDNLSVLMERYNIYVKHIQKSFVTNIQETYNSVQKNKWMKGADFLHKTVKNLRDLTGATTKPFMDWAGFQTDLSQVSIGANMPLPRLPLFDDILNINVHPGTRSSKPTRVISPEQTNIQTHNMWMYKDSTAFMKNESSNQDDKVVTMETESWNMGSYYLFFWVMMFIDIVWFFHRMLKALGVGQLLLYGYPIFVDIRDKTDETQPSTDDLSSRKLCKSGICSGFKEFTFKVLSSMFVPKVIATIFVCMVVYLISMATHHFVNRETFSYLGYYNNMNDLLWLHEKYINNRIDAHANRINTLEYPAYQELMNDYIRHHHYLFSMQEKQWREIGSAHSQFYCDYLKKIDVNAVCEPDGPIRFDNLQITACHFKRVIPKAYKRYSGSDSRVAEFQMDAFLTRIRQLISDTCYIILIYLSTVVIKELLGTVIWLYMKRSGLINLRIIYEADEPPPPKQVS</sequence>
<evidence type="ECO:0000256" key="2">
    <source>
        <dbReference type="SAM" id="Phobius"/>
    </source>
</evidence>
<keyword evidence="2" id="KW-0472">Membrane</keyword>
<dbReference type="EMBL" id="JARBDR010000640">
    <property type="protein sequence ID" value="KAJ8309938.1"/>
    <property type="molecule type" value="Genomic_DNA"/>
</dbReference>
<feature type="coiled-coil region" evidence="1">
    <location>
        <begin position="584"/>
        <end position="611"/>
    </location>
</feature>
<organism evidence="3 4">
    <name type="scientific">Tegillarca granosa</name>
    <name type="common">Malaysian cockle</name>
    <name type="synonym">Anadara granosa</name>
    <dbReference type="NCBI Taxonomy" id="220873"/>
    <lineage>
        <taxon>Eukaryota</taxon>
        <taxon>Metazoa</taxon>
        <taxon>Spiralia</taxon>
        <taxon>Lophotrochozoa</taxon>
        <taxon>Mollusca</taxon>
        <taxon>Bivalvia</taxon>
        <taxon>Autobranchia</taxon>
        <taxon>Pteriomorphia</taxon>
        <taxon>Arcoida</taxon>
        <taxon>Arcoidea</taxon>
        <taxon>Arcidae</taxon>
        <taxon>Tegillarca</taxon>
    </lineage>
</organism>
<feature type="transmembrane region" description="Helical" evidence="2">
    <location>
        <begin position="469"/>
        <end position="490"/>
    </location>
</feature>
<reference evidence="3 4" key="1">
    <citation type="submission" date="2022-12" db="EMBL/GenBank/DDBJ databases">
        <title>Chromosome-level genome of Tegillarca granosa.</title>
        <authorList>
            <person name="Kim J."/>
        </authorList>
    </citation>
    <scope>NUCLEOTIDE SEQUENCE [LARGE SCALE GENOMIC DNA]</scope>
    <source>
        <strain evidence="3">Teg-2019</strain>
        <tissue evidence="3">Adductor muscle</tissue>
    </source>
</reference>
<feature type="transmembrane region" description="Helical" evidence="2">
    <location>
        <begin position="788"/>
        <end position="806"/>
    </location>
</feature>
<feature type="transmembrane region" description="Helical" evidence="2">
    <location>
        <begin position="873"/>
        <end position="894"/>
    </location>
</feature>
<evidence type="ECO:0000256" key="1">
    <source>
        <dbReference type="SAM" id="Coils"/>
    </source>
</evidence>
<keyword evidence="1" id="KW-0175">Coiled coil</keyword>
<evidence type="ECO:0000313" key="3">
    <source>
        <dbReference type="EMBL" id="KAJ8309938.1"/>
    </source>
</evidence>
<keyword evidence="4" id="KW-1185">Reference proteome</keyword>
<proteinExistence type="predicted"/>
<name>A0ABQ9EXP5_TEGGR</name>
<dbReference type="Proteomes" id="UP001217089">
    <property type="component" value="Unassembled WGS sequence"/>
</dbReference>
<protein>
    <submittedName>
        <fullName evidence="3">Uncharacterized protein</fullName>
    </submittedName>
</protein>
<gene>
    <name evidence="3" type="ORF">KUTeg_011803</name>
</gene>
<keyword evidence="2" id="KW-0812">Transmembrane</keyword>
<keyword evidence="2" id="KW-1133">Transmembrane helix</keyword>
<evidence type="ECO:0000313" key="4">
    <source>
        <dbReference type="Proteomes" id="UP001217089"/>
    </source>
</evidence>
<feature type="transmembrane region" description="Helical" evidence="2">
    <location>
        <begin position="511"/>
        <end position="536"/>
    </location>
</feature>
<accession>A0ABQ9EXP5</accession>